<dbReference type="PANTHER" id="PTHR47950:SF15">
    <property type="entry name" value="CYTOCHROME P450"/>
    <property type="match status" value="1"/>
</dbReference>
<reference evidence="6 7" key="1">
    <citation type="submission" date="2020-08" db="EMBL/GenBank/DDBJ databases">
        <title>Plant Genome Project.</title>
        <authorList>
            <person name="Zhang R.-G."/>
        </authorList>
    </citation>
    <scope>NUCLEOTIDE SEQUENCE [LARGE SCALE GENOMIC DNA]</scope>
    <source>
        <strain evidence="6">WSP0</strain>
        <tissue evidence="6">Leaf</tissue>
    </source>
</reference>
<keyword evidence="2" id="KW-0479">Metal-binding</keyword>
<evidence type="ECO:0000256" key="1">
    <source>
        <dbReference type="ARBA" id="ARBA00010617"/>
    </source>
</evidence>
<organism evidence="6 7">
    <name type="scientific">Rhododendron griersonianum</name>
    <dbReference type="NCBI Taxonomy" id="479676"/>
    <lineage>
        <taxon>Eukaryota</taxon>
        <taxon>Viridiplantae</taxon>
        <taxon>Streptophyta</taxon>
        <taxon>Embryophyta</taxon>
        <taxon>Tracheophyta</taxon>
        <taxon>Spermatophyta</taxon>
        <taxon>Magnoliopsida</taxon>
        <taxon>eudicotyledons</taxon>
        <taxon>Gunneridae</taxon>
        <taxon>Pentapetalae</taxon>
        <taxon>asterids</taxon>
        <taxon>Ericales</taxon>
        <taxon>Ericaceae</taxon>
        <taxon>Ericoideae</taxon>
        <taxon>Rhodoreae</taxon>
        <taxon>Rhododendron</taxon>
    </lineage>
</organism>
<dbReference type="SUPFAM" id="SSF48264">
    <property type="entry name" value="Cytochrome P450"/>
    <property type="match status" value="1"/>
</dbReference>
<proteinExistence type="inferred from homology"/>
<dbReference type="PANTHER" id="PTHR47950">
    <property type="entry name" value="CYTOCHROME P450, FAMILY 76, SUBFAMILY C, POLYPEPTIDE 5-RELATED"/>
    <property type="match status" value="1"/>
</dbReference>
<protein>
    <recommendedName>
        <fullName evidence="8">Cytochrome P450</fullName>
    </recommendedName>
</protein>
<dbReference type="PRINTS" id="PR00463">
    <property type="entry name" value="EP450I"/>
</dbReference>
<evidence type="ECO:0000256" key="3">
    <source>
        <dbReference type="ARBA" id="ARBA00023002"/>
    </source>
</evidence>
<gene>
    <name evidence="6" type="ORF">RHGRI_018508</name>
</gene>
<evidence type="ECO:0008006" key="8">
    <source>
        <dbReference type="Google" id="ProtNLM"/>
    </source>
</evidence>
<dbReference type="GO" id="GO:0005506">
    <property type="term" value="F:iron ion binding"/>
    <property type="evidence" value="ECO:0007669"/>
    <property type="project" value="InterPro"/>
</dbReference>
<evidence type="ECO:0000313" key="6">
    <source>
        <dbReference type="EMBL" id="KAG5546351.1"/>
    </source>
</evidence>
<keyword evidence="3" id="KW-0560">Oxidoreductase</keyword>
<dbReference type="InterPro" id="IPR002401">
    <property type="entry name" value="Cyt_P450_E_grp-I"/>
</dbReference>
<sequence length="167" mass="18877">MDGPHGDQKQYGSAHGKGHEDCSRVCVTERVRQKKDSGTEKVNKDFLDVMLEYEGDGKEGPDKISESNVTIIIMEMFFSGSDTTSSTIEWAMAELLRNPNSMRKVKEEINSVVGLYGKVEEKNMDQLPYLQAVVKENLILHPALPLLLPRNEMHDSSYMGYQIHKCL</sequence>
<feature type="region of interest" description="Disordered" evidence="5">
    <location>
        <begin position="1"/>
        <end position="23"/>
    </location>
</feature>
<dbReference type="InterPro" id="IPR001128">
    <property type="entry name" value="Cyt_P450"/>
</dbReference>
<dbReference type="PRINTS" id="PR00385">
    <property type="entry name" value="P450"/>
</dbReference>
<evidence type="ECO:0000256" key="4">
    <source>
        <dbReference type="ARBA" id="ARBA00023004"/>
    </source>
</evidence>
<comment type="caution">
    <text evidence="6">The sequence shown here is derived from an EMBL/GenBank/DDBJ whole genome shotgun (WGS) entry which is preliminary data.</text>
</comment>
<name>A0AAV6K1N1_9ERIC</name>
<dbReference type="GO" id="GO:0016705">
    <property type="term" value="F:oxidoreductase activity, acting on paired donors, with incorporation or reduction of molecular oxygen"/>
    <property type="evidence" value="ECO:0007669"/>
    <property type="project" value="InterPro"/>
</dbReference>
<dbReference type="InterPro" id="IPR036396">
    <property type="entry name" value="Cyt_P450_sf"/>
</dbReference>
<dbReference type="Proteomes" id="UP000823749">
    <property type="component" value="Chromosome 6"/>
</dbReference>
<keyword evidence="7" id="KW-1185">Reference proteome</keyword>
<accession>A0AAV6K1N1</accession>
<dbReference type="EMBL" id="JACTNZ010000006">
    <property type="protein sequence ID" value="KAG5546351.1"/>
    <property type="molecule type" value="Genomic_DNA"/>
</dbReference>
<dbReference type="GO" id="GO:0004497">
    <property type="term" value="F:monooxygenase activity"/>
    <property type="evidence" value="ECO:0007669"/>
    <property type="project" value="InterPro"/>
</dbReference>
<dbReference type="AlphaFoldDB" id="A0AAV6K1N1"/>
<comment type="similarity">
    <text evidence="1">Belongs to the cytochrome P450 family.</text>
</comment>
<keyword evidence="4" id="KW-0408">Iron</keyword>
<dbReference type="GO" id="GO:0020037">
    <property type="term" value="F:heme binding"/>
    <property type="evidence" value="ECO:0007669"/>
    <property type="project" value="InterPro"/>
</dbReference>
<evidence type="ECO:0000256" key="5">
    <source>
        <dbReference type="SAM" id="MobiDB-lite"/>
    </source>
</evidence>
<evidence type="ECO:0000313" key="7">
    <source>
        <dbReference type="Proteomes" id="UP000823749"/>
    </source>
</evidence>
<evidence type="ECO:0000256" key="2">
    <source>
        <dbReference type="ARBA" id="ARBA00022723"/>
    </source>
</evidence>
<dbReference type="Gene3D" id="1.10.630.10">
    <property type="entry name" value="Cytochrome P450"/>
    <property type="match status" value="1"/>
</dbReference>
<dbReference type="Pfam" id="PF00067">
    <property type="entry name" value="p450"/>
    <property type="match status" value="1"/>
</dbReference>